<evidence type="ECO:0000313" key="2">
    <source>
        <dbReference type="EMBL" id="OXU26368.1"/>
    </source>
</evidence>
<sequence length="112" mass="13232">MYELQEFERRVKEKRKKRGSIRRALEDGRLRLIPFQLPRMVERRRQSGDQCSTATKVILSLIVLSLIAMLLYAIWRIRVIEEPSETSDYDYRMIGEGEINDNDANDNNVDKT</sequence>
<keyword evidence="1" id="KW-1133">Transmembrane helix</keyword>
<keyword evidence="1" id="KW-0472">Membrane</keyword>
<gene>
    <name evidence="2" type="ORF">TSAR_011949</name>
</gene>
<dbReference type="AlphaFoldDB" id="A0A232F7E6"/>
<dbReference type="Proteomes" id="UP000215335">
    <property type="component" value="Unassembled WGS sequence"/>
</dbReference>
<keyword evidence="1" id="KW-0812">Transmembrane</keyword>
<keyword evidence="3" id="KW-1185">Reference proteome</keyword>
<dbReference type="EMBL" id="NNAY01000813">
    <property type="protein sequence ID" value="OXU26368.1"/>
    <property type="molecule type" value="Genomic_DNA"/>
</dbReference>
<reference evidence="2 3" key="1">
    <citation type="journal article" date="2017" name="Curr. Biol.">
        <title>The Evolution of Venom by Co-option of Single-Copy Genes.</title>
        <authorList>
            <person name="Martinson E.O."/>
            <person name="Mrinalini"/>
            <person name="Kelkar Y.D."/>
            <person name="Chang C.H."/>
            <person name="Werren J.H."/>
        </authorList>
    </citation>
    <scope>NUCLEOTIDE SEQUENCE [LARGE SCALE GENOMIC DNA]</scope>
    <source>
        <strain evidence="2 3">Alberta</strain>
        <tissue evidence="2">Whole body</tissue>
    </source>
</reference>
<comment type="caution">
    <text evidence="2">The sequence shown here is derived from an EMBL/GenBank/DDBJ whole genome shotgun (WGS) entry which is preliminary data.</text>
</comment>
<organism evidence="2 3">
    <name type="scientific">Trichomalopsis sarcophagae</name>
    <dbReference type="NCBI Taxonomy" id="543379"/>
    <lineage>
        <taxon>Eukaryota</taxon>
        <taxon>Metazoa</taxon>
        <taxon>Ecdysozoa</taxon>
        <taxon>Arthropoda</taxon>
        <taxon>Hexapoda</taxon>
        <taxon>Insecta</taxon>
        <taxon>Pterygota</taxon>
        <taxon>Neoptera</taxon>
        <taxon>Endopterygota</taxon>
        <taxon>Hymenoptera</taxon>
        <taxon>Apocrita</taxon>
        <taxon>Proctotrupomorpha</taxon>
        <taxon>Chalcidoidea</taxon>
        <taxon>Pteromalidae</taxon>
        <taxon>Pteromalinae</taxon>
        <taxon>Trichomalopsis</taxon>
    </lineage>
</organism>
<proteinExistence type="predicted"/>
<accession>A0A232F7E6</accession>
<name>A0A232F7E6_9HYME</name>
<evidence type="ECO:0000313" key="3">
    <source>
        <dbReference type="Proteomes" id="UP000215335"/>
    </source>
</evidence>
<protein>
    <submittedName>
        <fullName evidence="2">Uncharacterized protein</fullName>
    </submittedName>
</protein>
<evidence type="ECO:0000256" key="1">
    <source>
        <dbReference type="SAM" id="Phobius"/>
    </source>
</evidence>
<feature type="transmembrane region" description="Helical" evidence="1">
    <location>
        <begin position="53"/>
        <end position="75"/>
    </location>
</feature>